<dbReference type="Proteomes" id="UP000742098">
    <property type="component" value="Unassembled WGS sequence"/>
</dbReference>
<comment type="caution">
    <text evidence="1">The sequence shown here is derived from an EMBL/GenBank/DDBJ whole genome shotgun (WGS) entry which is preliminary data.</text>
</comment>
<evidence type="ECO:0000313" key="1">
    <source>
        <dbReference type="EMBL" id="HJF71184.1"/>
    </source>
</evidence>
<feature type="non-terminal residue" evidence="1">
    <location>
        <position position="1"/>
    </location>
</feature>
<dbReference type="GO" id="GO:0016757">
    <property type="term" value="F:glycosyltransferase activity"/>
    <property type="evidence" value="ECO:0007669"/>
    <property type="project" value="UniProtKB-KW"/>
</dbReference>
<reference evidence="1" key="1">
    <citation type="journal article" date="2021" name="PeerJ">
        <title>Extensive microbial diversity within the chicken gut microbiome revealed by metagenomics and culture.</title>
        <authorList>
            <person name="Gilroy R."/>
            <person name="Ravi A."/>
            <person name="Getino M."/>
            <person name="Pursley I."/>
            <person name="Horton D.L."/>
            <person name="Alikhan N.F."/>
            <person name="Baker D."/>
            <person name="Gharbi K."/>
            <person name="Hall N."/>
            <person name="Watson M."/>
            <person name="Adriaenssens E.M."/>
            <person name="Foster-Nyarko E."/>
            <person name="Jarju S."/>
            <person name="Secka A."/>
            <person name="Antonio M."/>
            <person name="Oren A."/>
            <person name="Chaudhuri R.R."/>
            <person name="La Ragione R."/>
            <person name="Hildebrand F."/>
            <person name="Pallen M.J."/>
        </authorList>
    </citation>
    <scope>NUCLEOTIDE SEQUENCE</scope>
    <source>
        <strain evidence="1">6966</strain>
    </source>
</reference>
<name>A0A921H609_9BACT</name>
<keyword evidence="1" id="KW-0808">Transferase</keyword>
<dbReference type="Gene3D" id="3.40.50.2020">
    <property type="match status" value="1"/>
</dbReference>
<accession>A0A921H609</accession>
<proteinExistence type="predicted"/>
<evidence type="ECO:0000313" key="2">
    <source>
        <dbReference type="Proteomes" id="UP000742098"/>
    </source>
</evidence>
<dbReference type="EMBL" id="DYVS01000182">
    <property type="protein sequence ID" value="HJF71184.1"/>
    <property type="molecule type" value="Genomic_DNA"/>
</dbReference>
<keyword evidence="1" id="KW-0328">Glycosyltransferase</keyword>
<protein>
    <submittedName>
        <fullName evidence="1">Uracil phosphoribosyltransferase</fullName>
    </submittedName>
</protein>
<sequence length="29" mass="3155">WALDERLTESCYIDPGIGDAGDLAFGEKL</sequence>
<dbReference type="InterPro" id="IPR029057">
    <property type="entry name" value="PRTase-like"/>
</dbReference>
<dbReference type="SUPFAM" id="SSF53271">
    <property type="entry name" value="PRTase-like"/>
    <property type="match status" value="1"/>
</dbReference>
<organism evidence="1 2">
    <name type="scientific">Butyricimonas virosa</name>
    <dbReference type="NCBI Taxonomy" id="544645"/>
    <lineage>
        <taxon>Bacteria</taxon>
        <taxon>Pseudomonadati</taxon>
        <taxon>Bacteroidota</taxon>
        <taxon>Bacteroidia</taxon>
        <taxon>Bacteroidales</taxon>
        <taxon>Odoribacteraceae</taxon>
        <taxon>Butyricimonas</taxon>
    </lineage>
</organism>
<reference evidence="1" key="2">
    <citation type="submission" date="2021-09" db="EMBL/GenBank/DDBJ databases">
        <authorList>
            <person name="Gilroy R."/>
        </authorList>
    </citation>
    <scope>NUCLEOTIDE SEQUENCE</scope>
    <source>
        <strain evidence="1">6966</strain>
    </source>
</reference>
<gene>
    <name evidence="1" type="ORF">K8V05_10555</name>
</gene>
<dbReference type="AlphaFoldDB" id="A0A921H609"/>